<evidence type="ECO:0000313" key="1">
    <source>
        <dbReference type="EMBL" id="MBX57095.1"/>
    </source>
</evidence>
<protein>
    <submittedName>
        <fullName evidence="1">Uncharacterized protein</fullName>
    </submittedName>
</protein>
<sequence length="31" mass="3839">MLQLWAYNSYVVQGWWESDLTMDWQIFICLV</sequence>
<reference evidence="1" key="1">
    <citation type="submission" date="2018-02" db="EMBL/GenBank/DDBJ databases">
        <title>Rhizophora mucronata_Transcriptome.</title>
        <authorList>
            <person name="Meera S.P."/>
            <person name="Sreeshan A."/>
            <person name="Augustine A."/>
        </authorList>
    </citation>
    <scope>NUCLEOTIDE SEQUENCE</scope>
    <source>
        <tissue evidence="1">Leaf</tissue>
    </source>
</reference>
<organism evidence="1">
    <name type="scientific">Rhizophora mucronata</name>
    <name type="common">Asiatic mangrove</name>
    <dbReference type="NCBI Taxonomy" id="61149"/>
    <lineage>
        <taxon>Eukaryota</taxon>
        <taxon>Viridiplantae</taxon>
        <taxon>Streptophyta</taxon>
        <taxon>Embryophyta</taxon>
        <taxon>Tracheophyta</taxon>
        <taxon>Spermatophyta</taxon>
        <taxon>Magnoliopsida</taxon>
        <taxon>eudicotyledons</taxon>
        <taxon>Gunneridae</taxon>
        <taxon>Pentapetalae</taxon>
        <taxon>rosids</taxon>
        <taxon>fabids</taxon>
        <taxon>Malpighiales</taxon>
        <taxon>Rhizophoraceae</taxon>
        <taxon>Rhizophora</taxon>
    </lineage>
</organism>
<name>A0A2P2PQV0_RHIMU</name>
<dbReference type="AlphaFoldDB" id="A0A2P2PQV0"/>
<accession>A0A2P2PQV0</accession>
<proteinExistence type="predicted"/>
<dbReference type="EMBL" id="GGEC01076611">
    <property type="protein sequence ID" value="MBX57095.1"/>
    <property type="molecule type" value="Transcribed_RNA"/>
</dbReference>